<evidence type="ECO:0000313" key="6">
    <source>
        <dbReference type="Proteomes" id="UP000012960"/>
    </source>
</evidence>
<protein>
    <submittedName>
        <fullName evidence="4">(wild Malaysian banana) hypothetical protein</fullName>
    </submittedName>
</protein>
<comment type="similarity">
    <text evidence="1 2">Belongs to the RNase T2 family.</text>
</comment>
<dbReference type="Gramene" id="Ma09_t07590.1">
    <property type="protein sequence ID" value="Ma09_p07590.1"/>
    <property type="gene ID" value="Ma09_g07590"/>
</dbReference>
<evidence type="ECO:0000256" key="3">
    <source>
        <dbReference type="SAM" id="SignalP"/>
    </source>
</evidence>
<dbReference type="AlphaFoldDB" id="A0A804KH13"/>
<organism evidence="5 6">
    <name type="scientific">Musa acuminata subsp. malaccensis</name>
    <name type="common">Wild banana</name>
    <name type="synonym">Musa malaccensis</name>
    <dbReference type="NCBI Taxonomy" id="214687"/>
    <lineage>
        <taxon>Eukaryota</taxon>
        <taxon>Viridiplantae</taxon>
        <taxon>Streptophyta</taxon>
        <taxon>Embryophyta</taxon>
        <taxon>Tracheophyta</taxon>
        <taxon>Spermatophyta</taxon>
        <taxon>Magnoliopsida</taxon>
        <taxon>Liliopsida</taxon>
        <taxon>Zingiberales</taxon>
        <taxon>Musaceae</taxon>
        <taxon>Musa</taxon>
    </lineage>
</organism>
<proteinExistence type="inferred from homology"/>
<reference evidence="4" key="1">
    <citation type="submission" date="2021-03" db="EMBL/GenBank/DDBJ databases">
        <authorList>
            <consortium name="Genoscope - CEA"/>
            <person name="William W."/>
        </authorList>
    </citation>
    <scope>NUCLEOTIDE SEQUENCE</scope>
    <source>
        <strain evidence="4">Doubled-haploid Pahang</strain>
    </source>
</reference>
<keyword evidence="6" id="KW-1185">Reference proteome</keyword>
<dbReference type="OMA" id="GSPPHRC"/>
<sequence length="268" mass="29432">MAGSNEALPRLCFLGLILCLCYSSAAAASTPDLLYLNLLWPGGYCQSVNLGENCCIPTTGEPAADFLVQSLETYDSSTGNPITNCNSHCRFLINPLVDLIEDLFAYWPNLSCPSNNGMEQWKHVWCTYGNCTSLSEVVYFNRTLLLREQANILATLKSRGIVPDASVTYNLKDITEALATTLGSSSFSVECERRYTAWPLLYQDYLTRIRICVSSDATTFVTCPTDLPTNCGNKVKFAPILYPSSLGRQGDATANPVRLPSVLKDAFL</sequence>
<dbReference type="PANTHER" id="PTHR11240:SF57">
    <property type="entry name" value="OS09G0538000 PROTEIN"/>
    <property type="match status" value="1"/>
</dbReference>
<dbReference type="Proteomes" id="UP000012960">
    <property type="component" value="Unplaced"/>
</dbReference>
<dbReference type="InParanoid" id="A0A804KH13"/>
<feature type="chain" id="PRO_5036407894" evidence="3">
    <location>
        <begin position="28"/>
        <end position="268"/>
    </location>
</feature>
<dbReference type="GO" id="GO:0004521">
    <property type="term" value="F:RNA endonuclease activity"/>
    <property type="evidence" value="ECO:0000318"/>
    <property type="project" value="GO_Central"/>
</dbReference>
<dbReference type="PANTHER" id="PTHR11240">
    <property type="entry name" value="RIBONUCLEASE T2"/>
    <property type="match status" value="1"/>
</dbReference>
<dbReference type="EnsemblPlants" id="Ma09_t07590.1">
    <property type="protein sequence ID" value="Ma09_p07590.1"/>
    <property type="gene ID" value="Ma09_g07590"/>
</dbReference>
<dbReference type="GO" id="GO:0005576">
    <property type="term" value="C:extracellular region"/>
    <property type="evidence" value="ECO:0000318"/>
    <property type="project" value="GO_Central"/>
</dbReference>
<dbReference type="Gene3D" id="3.90.730.10">
    <property type="entry name" value="Ribonuclease T2-like"/>
    <property type="match status" value="1"/>
</dbReference>
<feature type="signal peptide" evidence="3">
    <location>
        <begin position="1"/>
        <end position="27"/>
    </location>
</feature>
<dbReference type="InterPro" id="IPR001568">
    <property type="entry name" value="RNase_T2-like"/>
</dbReference>
<dbReference type="OrthoDB" id="435754at2759"/>
<dbReference type="EMBL" id="HG996474">
    <property type="protein sequence ID" value="CAG1834488.1"/>
    <property type="molecule type" value="Genomic_DNA"/>
</dbReference>
<evidence type="ECO:0000313" key="5">
    <source>
        <dbReference type="EnsemblPlants" id="Ma09_p07590.1"/>
    </source>
</evidence>
<dbReference type="GO" id="GO:0033897">
    <property type="term" value="F:ribonuclease T2 activity"/>
    <property type="evidence" value="ECO:0007669"/>
    <property type="project" value="InterPro"/>
</dbReference>
<dbReference type="GO" id="GO:0006401">
    <property type="term" value="P:RNA catabolic process"/>
    <property type="evidence" value="ECO:0000318"/>
    <property type="project" value="GO_Central"/>
</dbReference>
<dbReference type="SUPFAM" id="SSF55895">
    <property type="entry name" value="Ribonuclease Rh-like"/>
    <property type="match status" value="1"/>
</dbReference>
<dbReference type="InterPro" id="IPR036430">
    <property type="entry name" value="RNase_T2-like_sf"/>
</dbReference>
<name>A0A804KH13_MUSAM</name>
<dbReference type="GO" id="GO:0003723">
    <property type="term" value="F:RNA binding"/>
    <property type="evidence" value="ECO:0007669"/>
    <property type="project" value="InterPro"/>
</dbReference>
<accession>A0A804KH13</accession>
<dbReference type="Pfam" id="PF00445">
    <property type="entry name" value="Ribonuclease_T2"/>
    <property type="match status" value="1"/>
</dbReference>
<evidence type="ECO:0000256" key="2">
    <source>
        <dbReference type="RuleBase" id="RU004328"/>
    </source>
</evidence>
<gene>
    <name evidence="4" type="ORF">GSMUA_225930.1</name>
</gene>
<evidence type="ECO:0000256" key="1">
    <source>
        <dbReference type="ARBA" id="ARBA00007469"/>
    </source>
</evidence>
<evidence type="ECO:0000313" key="4">
    <source>
        <dbReference type="EMBL" id="CAG1834488.1"/>
    </source>
</evidence>
<reference evidence="5" key="2">
    <citation type="submission" date="2021-05" db="UniProtKB">
        <authorList>
            <consortium name="EnsemblPlants"/>
        </authorList>
    </citation>
    <scope>IDENTIFICATION</scope>
    <source>
        <strain evidence="5">subsp. malaccensis</strain>
    </source>
</reference>
<keyword evidence="3" id="KW-0732">Signal</keyword>